<dbReference type="EMBL" id="AP028654">
    <property type="protein sequence ID" value="BEP29993.1"/>
    <property type="molecule type" value="Genomic_DNA"/>
</dbReference>
<name>A0AAU9E698_9FIRM</name>
<dbReference type="Proteomes" id="UP001321786">
    <property type="component" value="Chromosome"/>
</dbReference>
<protein>
    <submittedName>
        <fullName evidence="1">Uncharacterized protein</fullName>
    </submittedName>
</protein>
<accession>A0AAU9E698</accession>
<evidence type="ECO:0000313" key="1">
    <source>
        <dbReference type="EMBL" id="BEP29993.1"/>
    </source>
</evidence>
<dbReference type="AlphaFoldDB" id="A0AAU9E698"/>
<keyword evidence="2" id="KW-1185">Reference proteome</keyword>
<evidence type="ECO:0000313" key="2">
    <source>
        <dbReference type="Proteomes" id="UP001321786"/>
    </source>
</evidence>
<dbReference type="RefSeq" id="WP_338535597.1">
    <property type="nucleotide sequence ID" value="NZ_AP028654.1"/>
</dbReference>
<proteinExistence type="predicted"/>
<dbReference type="KEGG" id="hprf:HLPR_23240"/>
<gene>
    <name evidence="1" type="ORF">HLPR_23240</name>
</gene>
<sequence>MNNNMKICKKIFKVSISLAAIAAISKIYYDLKYYDLTVGIFYIEFDKRDIVLISKKSLMFVARSNESNNIVIDKMQELGWEFIDIYGRGLLFVKNGEEIVLFKKEFFARYSIYEIEGNSNLKEEFRKKSE</sequence>
<reference evidence="1 2" key="1">
    <citation type="submission" date="2023-08" db="EMBL/GenBank/DDBJ databases">
        <title>Helicovermis profunda gen. nov., sp. nov., a novel mesophilic, fermentative bacterium within the Bacillota from a deep-sea hydrothermal vent chimney.</title>
        <authorList>
            <person name="Miyazaki U."/>
            <person name="Mizutani D."/>
            <person name="Hashimoto Y."/>
            <person name="Tame A."/>
            <person name="Sawayama S."/>
            <person name="Miyazaki J."/>
            <person name="Takai K."/>
            <person name="Nakagawa S."/>
        </authorList>
    </citation>
    <scope>NUCLEOTIDE SEQUENCE [LARGE SCALE GENOMIC DNA]</scope>
    <source>
        <strain evidence="1 2">S502</strain>
    </source>
</reference>
<organism evidence="1 2">
    <name type="scientific">Helicovermis profundi</name>
    <dbReference type="NCBI Taxonomy" id="3065157"/>
    <lineage>
        <taxon>Bacteria</taxon>
        <taxon>Bacillati</taxon>
        <taxon>Bacillota</taxon>
        <taxon>Clostridia</taxon>
        <taxon>Helicovermis</taxon>
    </lineage>
</organism>